<comment type="caution">
    <text evidence="2">The sequence shown here is derived from an EMBL/GenBank/DDBJ whole genome shotgun (WGS) entry which is preliminary data.</text>
</comment>
<evidence type="ECO:0000313" key="2">
    <source>
        <dbReference type="EMBL" id="PIE32377.1"/>
    </source>
</evidence>
<dbReference type="GO" id="GO:0005886">
    <property type="term" value="C:plasma membrane"/>
    <property type="evidence" value="ECO:0007669"/>
    <property type="project" value="TreeGrafter"/>
</dbReference>
<sequence length="428" mass="45743">MSPSHPLDRIVAANRRGDAVGIASICSAHPEVLAATFERASTHPGPVLVEATCNQVNQFGGYTGLTPADFAANLRAQAGDYGVSNLILGGDHLGPNPWRSQSAAEAMNHAEDLVRSYVAAGFTKIHLDCSMACGDDPGPALDPVEIARRAARLAIAAEEAGDRAGTLDQIRYIVGTEVPVPGGIVDDDACEVTDPDDVAATLDIHRDAFGAAGVEDAWTRVIGIVTQPGVEFGAHSIDRLDRTAAAPLSAVLGDHEGIVYEAHSTDYQTPQALADLVEIGFGILKVGPALTFAYREAMFALAAIENELIPRSRSNLVEVLDAVMVAQPENWASYYRGSDHQQLLARRYGLSDRSRYYWPDPQVAASVSTLIANLDQVTIPDGLLSQYLPEQYRRVAAGIITPTPVALVRDRIRGVLDIYADATRIDSI</sequence>
<comment type="pathway">
    <text evidence="1">Carbohydrate metabolism.</text>
</comment>
<dbReference type="Pfam" id="PF08013">
    <property type="entry name" value="GatZ_KbaZ-like"/>
    <property type="match status" value="1"/>
</dbReference>
<dbReference type="PANTHER" id="PTHR32502:SF2">
    <property type="entry name" value="D-TAGATOSE-1,6-BISPHOSPHATE ALDOLASE SUBUNIT KBAZ"/>
    <property type="match status" value="1"/>
</dbReference>
<dbReference type="Gene3D" id="1.10.400.20">
    <property type="entry name" value="putative tagatose 6-phosphate kinase domain like"/>
    <property type="match status" value="1"/>
</dbReference>
<dbReference type="InterPro" id="IPR050303">
    <property type="entry name" value="GatZ_KbaZ_carbometab"/>
</dbReference>
<dbReference type="SUPFAM" id="SSF51569">
    <property type="entry name" value="Aldolase"/>
    <property type="match status" value="1"/>
</dbReference>
<dbReference type="GO" id="GO:0005975">
    <property type="term" value="P:carbohydrate metabolic process"/>
    <property type="evidence" value="ECO:0007669"/>
    <property type="project" value="InterPro"/>
</dbReference>
<evidence type="ECO:0000313" key="3">
    <source>
        <dbReference type="Proteomes" id="UP000230914"/>
    </source>
</evidence>
<dbReference type="PIRSF" id="PIRSF009264">
    <property type="entry name" value="TagBP_ald_AgaZ"/>
    <property type="match status" value="1"/>
</dbReference>
<evidence type="ECO:0000256" key="1">
    <source>
        <dbReference type="ARBA" id="ARBA00005007"/>
    </source>
</evidence>
<dbReference type="Proteomes" id="UP000230914">
    <property type="component" value="Unassembled WGS sequence"/>
</dbReference>
<accession>A0A2G6K9N0</accession>
<dbReference type="PANTHER" id="PTHR32502">
    <property type="entry name" value="N-ACETYLGALACTOSAMINE PERMEASE II COMPONENT-RELATED"/>
    <property type="match status" value="1"/>
</dbReference>
<dbReference type="GO" id="GO:0009401">
    <property type="term" value="P:phosphoenolpyruvate-dependent sugar phosphotransferase system"/>
    <property type="evidence" value="ECO:0007669"/>
    <property type="project" value="TreeGrafter"/>
</dbReference>
<reference evidence="2 3" key="1">
    <citation type="submission" date="2017-10" db="EMBL/GenBank/DDBJ databases">
        <title>Novel microbial diversity and functional potential in the marine mammal oral microbiome.</title>
        <authorList>
            <person name="Dudek N.K."/>
            <person name="Sun C.L."/>
            <person name="Burstein D."/>
            <person name="Kantor R.S."/>
            <person name="Aliaga Goltsman D.S."/>
            <person name="Bik E.M."/>
            <person name="Thomas B.C."/>
            <person name="Banfield J.F."/>
            <person name="Relman D.A."/>
        </authorList>
    </citation>
    <scope>NUCLEOTIDE SEQUENCE [LARGE SCALE GENOMIC DNA]</scope>
    <source>
        <strain evidence="2">DOLJORAL78_61_10</strain>
    </source>
</reference>
<dbReference type="InterPro" id="IPR013785">
    <property type="entry name" value="Aldolase_TIM"/>
</dbReference>
<dbReference type="EMBL" id="PDSL01000050">
    <property type="protein sequence ID" value="PIE32377.1"/>
    <property type="molecule type" value="Genomic_DNA"/>
</dbReference>
<dbReference type="InterPro" id="IPR012062">
    <property type="entry name" value="GatZ/KbaZ-like"/>
</dbReference>
<name>A0A2G6K9N0_9ACTN</name>
<gene>
    <name evidence="2" type="ORF">CSA55_03450</name>
</gene>
<organism evidence="2 3">
    <name type="scientific">Ilumatobacter coccineus</name>
    <dbReference type="NCBI Taxonomy" id="467094"/>
    <lineage>
        <taxon>Bacteria</taxon>
        <taxon>Bacillati</taxon>
        <taxon>Actinomycetota</taxon>
        <taxon>Acidimicrobiia</taxon>
        <taxon>Acidimicrobiales</taxon>
        <taxon>Ilumatobacteraceae</taxon>
        <taxon>Ilumatobacter</taxon>
    </lineage>
</organism>
<protein>
    <submittedName>
        <fullName evidence="2">Tagatose-bisphosphate aldolase</fullName>
    </submittedName>
</protein>
<proteinExistence type="predicted"/>
<dbReference type="Gene3D" id="3.20.20.70">
    <property type="entry name" value="Aldolase class I"/>
    <property type="match status" value="1"/>
</dbReference>
<dbReference type="AlphaFoldDB" id="A0A2G6K9N0"/>